<dbReference type="PANTHER" id="PTHR39189:SF1">
    <property type="entry name" value="UPF0173 METAL-DEPENDENT HYDROLASE YTKL"/>
    <property type="match status" value="1"/>
</dbReference>
<sequence>MEITWFGLSCFRIRSRTATIVTDPYDKSVGLNLPRLKADIVTISHDAPGHNAIRAIKGEPHVLSGPGEYEISGVFITGLDIRLENRRKRDRERRNTVFLFELEDLRVCHLGDLQHVPSQAEVEEALGEVDVLLVPVGGGGALNAAQAAEVVSLLEPRVVIPMHYRVPGLTLKLDPVQKFLKEMGSEKAPTLDSLKISRSELPEETQVIVLNLQAQEEG</sequence>
<dbReference type="Proteomes" id="UP000197025">
    <property type="component" value="Unassembled WGS sequence"/>
</dbReference>
<proteinExistence type="predicted"/>
<evidence type="ECO:0000313" key="1">
    <source>
        <dbReference type="EMBL" id="SNB67872.1"/>
    </source>
</evidence>
<dbReference type="Gene3D" id="3.60.15.10">
    <property type="entry name" value="Ribonuclease Z/Hydroxyacylglutathione hydrolase-like"/>
    <property type="match status" value="1"/>
</dbReference>
<dbReference type="Pfam" id="PF13483">
    <property type="entry name" value="Lactamase_B_3"/>
    <property type="match status" value="1"/>
</dbReference>
<evidence type="ECO:0000313" key="2">
    <source>
        <dbReference type="Proteomes" id="UP000197025"/>
    </source>
</evidence>
<dbReference type="RefSeq" id="WP_088571585.1">
    <property type="nucleotide sequence ID" value="NZ_FYEK01000035.1"/>
</dbReference>
<protein>
    <submittedName>
        <fullName evidence="1">L-ascorbate metabolism protein UlaG, beta-lactamase superfamily</fullName>
    </submittedName>
</protein>
<name>A0A212R6T4_9CHLR</name>
<dbReference type="InterPro" id="IPR036866">
    <property type="entry name" value="RibonucZ/Hydroxyglut_hydro"/>
</dbReference>
<dbReference type="EMBL" id="FYEK01000035">
    <property type="protein sequence ID" value="SNB67872.1"/>
    <property type="molecule type" value="Genomic_DNA"/>
</dbReference>
<organism evidence="1 2">
    <name type="scientific">Thermoflexus hugenholtzii JAD2</name>
    <dbReference type="NCBI Taxonomy" id="877466"/>
    <lineage>
        <taxon>Bacteria</taxon>
        <taxon>Bacillati</taxon>
        <taxon>Chloroflexota</taxon>
        <taxon>Thermoflexia</taxon>
        <taxon>Thermoflexales</taxon>
        <taxon>Thermoflexaceae</taxon>
        <taxon>Thermoflexus</taxon>
    </lineage>
</organism>
<accession>A0A212R6T4</accession>
<keyword evidence="2" id="KW-1185">Reference proteome</keyword>
<dbReference type="SUPFAM" id="SSF56281">
    <property type="entry name" value="Metallo-hydrolase/oxidoreductase"/>
    <property type="match status" value="1"/>
</dbReference>
<dbReference type="PANTHER" id="PTHR39189">
    <property type="entry name" value="UPF0173 METAL-DEPENDENT HYDROLASE YTKL"/>
    <property type="match status" value="1"/>
</dbReference>
<dbReference type="InParanoid" id="A0A212R6T4"/>
<dbReference type="OrthoDB" id="9789133at2"/>
<dbReference type="AlphaFoldDB" id="A0A212R6T4"/>
<reference evidence="2" key="1">
    <citation type="submission" date="2017-06" db="EMBL/GenBank/DDBJ databases">
        <authorList>
            <person name="Varghese N."/>
            <person name="Submissions S."/>
        </authorList>
    </citation>
    <scope>NUCLEOTIDE SEQUENCE [LARGE SCALE GENOMIC DNA]</scope>
    <source>
        <strain evidence="2">JAD2</strain>
    </source>
</reference>
<gene>
    <name evidence="1" type="ORF">SAMN02746019_00001970</name>
</gene>